<sequence>MSKSSLEFQLIAEEPFVKAPLEQVKKSIRHSQKLLENGTSHIVHGLEGLVDRPERSVFEIDRLLNDLHELKQNVRECKRSEAQLLEKSKARIKHLARLSDLHLTDDVGYREWSRVRLDRMLIDYMLRAGYHTTAQHLIDSKGLEAFADSELFSACARIESALIDSHSCAEALQWCVENRTVLRKLD</sequence>
<protein>
    <submittedName>
        <fullName evidence="1">GID complex subunit containing RING finger motif</fullName>
    </submittedName>
</protein>
<organism evidence="1 2">
    <name type="scientific">Spiromyces aspiralis</name>
    <dbReference type="NCBI Taxonomy" id="68401"/>
    <lineage>
        <taxon>Eukaryota</taxon>
        <taxon>Fungi</taxon>
        <taxon>Fungi incertae sedis</taxon>
        <taxon>Zoopagomycota</taxon>
        <taxon>Kickxellomycotina</taxon>
        <taxon>Kickxellomycetes</taxon>
        <taxon>Kickxellales</taxon>
        <taxon>Kickxellaceae</taxon>
        <taxon>Spiromyces</taxon>
    </lineage>
</organism>
<accession>A0ACC1HBF5</accession>
<proteinExistence type="predicted"/>
<dbReference type="Proteomes" id="UP001145114">
    <property type="component" value="Unassembled WGS sequence"/>
</dbReference>
<dbReference type="EMBL" id="JAMZIH010006882">
    <property type="protein sequence ID" value="KAJ1673487.1"/>
    <property type="molecule type" value="Genomic_DNA"/>
</dbReference>
<name>A0ACC1HBF5_9FUNG</name>
<reference evidence="1" key="1">
    <citation type="submission" date="2022-06" db="EMBL/GenBank/DDBJ databases">
        <title>Phylogenomic reconstructions and comparative analyses of Kickxellomycotina fungi.</title>
        <authorList>
            <person name="Reynolds N.K."/>
            <person name="Stajich J.E."/>
            <person name="Barry K."/>
            <person name="Grigoriev I.V."/>
            <person name="Crous P."/>
            <person name="Smith M.E."/>
        </authorList>
    </citation>
    <scope>NUCLEOTIDE SEQUENCE</scope>
    <source>
        <strain evidence="1">RSA 2271</strain>
    </source>
</reference>
<gene>
    <name evidence="1" type="primary">FYV10_2</name>
    <name evidence="1" type="ORF">EV182_005131</name>
</gene>
<keyword evidence="2" id="KW-1185">Reference proteome</keyword>
<evidence type="ECO:0000313" key="2">
    <source>
        <dbReference type="Proteomes" id="UP001145114"/>
    </source>
</evidence>
<feature type="non-terminal residue" evidence="1">
    <location>
        <position position="186"/>
    </location>
</feature>
<comment type="caution">
    <text evidence="1">The sequence shown here is derived from an EMBL/GenBank/DDBJ whole genome shotgun (WGS) entry which is preliminary data.</text>
</comment>
<evidence type="ECO:0000313" key="1">
    <source>
        <dbReference type="EMBL" id="KAJ1673487.1"/>
    </source>
</evidence>